<organism evidence="23">
    <name type="scientific">Callorhinchus milii</name>
    <name type="common">Ghost shark</name>
    <dbReference type="NCBI Taxonomy" id="7868"/>
    <lineage>
        <taxon>Eukaryota</taxon>
        <taxon>Metazoa</taxon>
        <taxon>Chordata</taxon>
        <taxon>Craniata</taxon>
        <taxon>Vertebrata</taxon>
        <taxon>Chondrichthyes</taxon>
        <taxon>Holocephali</taxon>
        <taxon>Chimaeriformes</taxon>
        <taxon>Callorhinchidae</taxon>
        <taxon>Callorhinchus</taxon>
    </lineage>
</organism>
<evidence type="ECO:0000256" key="21">
    <source>
        <dbReference type="SAM" id="MobiDB-lite"/>
    </source>
</evidence>
<comment type="function">
    <text evidence="18">Cytoplasmic adapter protein that plays a critical role in clathrin-mediated endocytosis which is important in processes such as internalization of cell receptors, synaptic transmission or removal of apoptotic cells. Recruits AP-2 and attaches clathrin triskelions to the cytoplasmic side of plasma membrane leading to clathrin-coated vesicles (CCVs) assembly. Furthermore, regulates clathrin-coated vesicle size and maturation by directly sensing and driving membrane curvature. In addition to binding to clathrin, mediates the endocytosis of small R-SNARES (Soluble NSF Attachment Protein REceptors) between plasma membranes and endosomes including VAMP2, VAMP3, VAMP4, VAMP7 or VAMP8. In turn, PICALM-dependent SNARE endocytosis is required for the formation and maturation of autophagic precursors. Modulates thereby autophagy and the turnover of autophagy substrates such as MAPT/TAU or amyloid precursor protein cleaved C-terminal fragment (APP-CTF).</text>
</comment>
<dbReference type="InterPro" id="IPR013809">
    <property type="entry name" value="ENTH"/>
</dbReference>
<evidence type="ECO:0000256" key="13">
    <source>
        <dbReference type="ARBA" id="ARBA00023034"/>
    </source>
</evidence>
<dbReference type="Pfam" id="PF07651">
    <property type="entry name" value="ANTH"/>
    <property type="match status" value="1"/>
</dbReference>
<feature type="compositionally biased region" description="Low complexity" evidence="21">
    <location>
        <begin position="353"/>
        <end position="368"/>
    </location>
</feature>
<keyword evidence="8" id="KW-1017">Isopeptide bond</keyword>
<dbReference type="GO" id="GO:0005794">
    <property type="term" value="C:Golgi apparatus"/>
    <property type="evidence" value="ECO:0007669"/>
    <property type="project" value="UniProtKB-SubCell"/>
</dbReference>
<dbReference type="EMBL" id="JW863242">
    <property type="protein sequence ID" value="AFO95759.1"/>
    <property type="molecule type" value="mRNA"/>
</dbReference>
<dbReference type="GO" id="GO:0016185">
    <property type="term" value="P:synaptic vesicle budding from presynaptic endocytic zone membrane"/>
    <property type="evidence" value="ECO:0007669"/>
    <property type="project" value="TreeGrafter"/>
</dbReference>
<evidence type="ECO:0000256" key="16">
    <source>
        <dbReference type="ARBA" id="ARBA00023242"/>
    </source>
</evidence>
<evidence type="ECO:0000256" key="5">
    <source>
        <dbReference type="ARBA" id="ARBA00004600"/>
    </source>
</evidence>
<dbReference type="PANTHER" id="PTHR22951">
    <property type="entry name" value="CLATHRIN ASSEMBLY PROTEIN"/>
    <property type="match status" value="1"/>
</dbReference>
<dbReference type="InterPro" id="IPR011417">
    <property type="entry name" value="ANTH_dom"/>
</dbReference>
<comment type="similarity">
    <text evidence="6">Belongs to the PICALM/SNAP91 family.</text>
</comment>
<keyword evidence="13" id="KW-0333">Golgi apparatus</keyword>
<evidence type="ECO:0000256" key="4">
    <source>
        <dbReference type="ARBA" id="ARBA00004555"/>
    </source>
</evidence>
<evidence type="ECO:0000256" key="19">
    <source>
        <dbReference type="ARBA" id="ARBA00061829"/>
    </source>
</evidence>
<keyword evidence="11" id="KW-0832">Ubl conjugation</keyword>
<dbReference type="GO" id="GO:0032050">
    <property type="term" value="F:clathrin heavy chain binding"/>
    <property type="evidence" value="ECO:0007669"/>
    <property type="project" value="TreeGrafter"/>
</dbReference>
<dbReference type="CDD" id="cd16985">
    <property type="entry name" value="ANTH_N_AP180"/>
    <property type="match status" value="1"/>
</dbReference>
<proteinExistence type="evidence at transcript level"/>
<evidence type="ECO:0000256" key="7">
    <source>
        <dbReference type="ARBA" id="ARBA00022475"/>
    </source>
</evidence>
<evidence type="ECO:0000256" key="1">
    <source>
        <dbReference type="ARBA" id="ARBA00004123"/>
    </source>
</evidence>
<dbReference type="PANTHER" id="PTHR22951:SF16">
    <property type="entry name" value="PHOSPHATIDYLINOSITOL-BINDING CLATHRIN ASSEMBLY PROTEIN"/>
    <property type="match status" value="1"/>
</dbReference>
<keyword evidence="9" id="KW-0597">Phosphoprotein</keyword>
<evidence type="ECO:0000256" key="14">
    <source>
        <dbReference type="ARBA" id="ARBA00023136"/>
    </source>
</evidence>
<evidence type="ECO:0000256" key="15">
    <source>
        <dbReference type="ARBA" id="ARBA00023176"/>
    </source>
</evidence>
<feature type="region of interest" description="Disordered" evidence="21">
    <location>
        <begin position="344"/>
        <end position="368"/>
    </location>
</feature>
<comment type="subunit">
    <text evidence="19">Binds to clathrin; involves primarily the C-terminal sequences, but the full-length protein is required for full binding capacity. Binds phosphatidylinositol 4,5- bisphosphate. Interacts with PIMREG; this interaction may change the subcellular location into the nucleus. Interacts with AP2A1 (via its alpha-appendage domain). Interacts (via N-terminus) with VAMP2; VAMP3; VAMP7 and VAMP8 (Via N-terminus). Interacts with LC3/MAP1LC3A.</text>
</comment>
<dbReference type="AlphaFoldDB" id="V9KDD2"/>
<evidence type="ECO:0000256" key="6">
    <source>
        <dbReference type="ARBA" id="ARBA00008011"/>
    </source>
</evidence>
<dbReference type="GO" id="GO:0005905">
    <property type="term" value="C:clathrin-coated pit"/>
    <property type="evidence" value="ECO:0007669"/>
    <property type="project" value="UniProtKB-SubCell"/>
</dbReference>
<dbReference type="GO" id="GO:0008021">
    <property type="term" value="C:synaptic vesicle"/>
    <property type="evidence" value="ECO:0007669"/>
    <property type="project" value="TreeGrafter"/>
</dbReference>
<keyword evidence="16" id="KW-0539">Nucleus</keyword>
<dbReference type="GO" id="GO:0030136">
    <property type="term" value="C:clathrin-coated vesicle"/>
    <property type="evidence" value="ECO:0007669"/>
    <property type="project" value="UniProtKB-SubCell"/>
</dbReference>
<dbReference type="PROSITE" id="PS50942">
    <property type="entry name" value="ENTH"/>
    <property type="match status" value="1"/>
</dbReference>
<dbReference type="InterPro" id="IPR045192">
    <property type="entry name" value="AP180-like"/>
</dbReference>
<sequence>MSGQSITDRITAAQHSVTGSAITKAACKATTHEVMGPKKKHLDYLIQCTNEMNVNIPQLADSLFERTANNSWVVVFKSLITTHQLMVYGNERFIQYLASRNTLFNLNNFLDKSGLQGYDMSTFIRRYSRYLNEKAVSYRQVAFDFTKVKRGADGVMRTMSTEKLLKTMPIIQNQMDALLDFNVNSNELTNGVINAAFMLLFKDAIRLFAAYNEGIINLLEKYFDMKKNQCKEALDIYKKFLTRMTRISEFLKVAEQVGIDRGDIPDLSQAPSSLLDALEQHLASLEGKKVKDSSTAASRASTLSNAVSSLANTGMSLSRVDEREKQAALEEEQARLKALKEQRLRELAKKSQPSSATTAASPSSTSGGSISTTAAIGLFSTPSSSNHSTSKLPNDLLDLQPTFQPSIHSISTGPSAANTWGGFIPSSAQAPTSTSINVDFESVFGTKPTTTTNNVMDSGGGVLKPTVALQNQIQLTSKQHQGKLVGEDLDSSLANLVGNLGIGNGSTKKSDLLWNQPGEKKLTGGTNWQPKFAATTTWNPATLAPTIMAFPATTPTAVMAYGMPPAMGMPMMTQPTMMYSQPVMRPSNPFSSAPGAQIQFM</sequence>
<evidence type="ECO:0000256" key="9">
    <source>
        <dbReference type="ARBA" id="ARBA00022553"/>
    </source>
</evidence>
<evidence type="ECO:0000256" key="17">
    <source>
        <dbReference type="ARBA" id="ARBA00023329"/>
    </source>
</evidence>
<comment type="subcellular location">
    <subcellularLocation>
        <location evidence="3">Cell membrane</location>
    </subcellularLocation>
    <subcellularLocation>
        <location evidence="2">Cytoplasmic vesicle</location>
        <location evidence="2">Clathrin-coated vesicle</location>
    </subcellularLocation>
    <subcellularLocation>
        <location evidence="4">Golgi apparatus</location>
    </subcellularLocation>
    <subcellularLocation>
        <location evidence="5">Membrane</location>
        <location evidence="5">Clathrin-coated pit</location>
    </subcellularLocation>
    <subcellularLocation>
        <location evidence="1">Nucleus</location>
    </subcellularLocation>
</comment>
<evidence type="ECO:0000256" key="3">
    <source>
        <dbReference type="ARBA" id="ARBA00004236"/>
    </source>
</evidence>
<dbReference type="InterPro" id="IPR008942">
    <property type="entry name" value="ENTH_VHS"/>
</dbReference>
<keyword evidence="12" id="KW-0007">Acetylation</keyword>
<evidence type="ECO:0000256" key="11">
    <source>
        <dbReference type="ARBA" id="ARBA00022843"/>
    </source>
</evidence>
<dbReference type="SUPFAM" id="SSF48464">
    <property type="entry name" value="ENTH/VHS domain"/>
    <property type="match status" value="1"/>
</dbReference>
<evidence type="ECO:0000256" key="20">
    <source>
        <dbReference type="ARBA" id="ARBA00068054"/>
    </source>
</evidence>
<feature type="domain" description="ENTH" evidence="22">
    <location>
        <begin position="14"/>
        <end position="145"/>
    </location>
</feature>
<evidence type="ECO:0000256" key="2">
    <source>
        <dbReference type="ARBA" id="ARBA00004132"/>
    </source>
</evidence>
<dbReference type="FunFam" id="1.25.40.90:FF:000001">
    <property type="entry name" value="phosphatidylinositol-binding clathrin assembly protein-like isoform X1"/>
    <property type="match status" value="1"/>
</dbReference>
<dbReference type="FunFam" id="1.20.58.150:FF:000001">
    <property type="entry name" value="phosphatidylinositol-binding clathrin assembly protein-like isoform X1"/>
    <property type="match status" value="1"/>
</dbReference>
<dbReference type="GO" id="GO:0072583">
    <property type="term" value="P:clathrin-dependent endocytosis"/>
    <property type="evidence" value="ECO:0007669"/>
    <property type="project" value="InterPro"/>
</dbReference>
<keyword evidence="17" id="KW-0968">Cytoplasmic vesicle</keyword>
<keyword evidence="15" id="KW-0168">Coated pit</keyword>
<evidence type="ECO:0000313" key="23">
    <source>
        <dbReference type="EMBL" id="AFO95759.1"/>
    </source>
</evidence>
<keyword evidence="7" id="KW-1003">Cell membrane</keyword>
<evidence type="ECO:0000259" key="22">
    <source>
        <dbReference type="PROSITE" id="PS50942"/>
    </source>
</evidence>
<dbReference type="GO" id="GO:0005634">
    <property type="term" value="C:nucleus"/>
    <property type="evidence" value="ECO:0007669"/>
    <property type="project" value="UniProtKB-SubCell"/>
</dbReference>
<dbReference type="GO" id="GO:0000149">
    <property type="term" value="F:SNARE binding"/>
    <property type="evidence" value="ECO:0007669"/>
    <property type="project" value="TreeGrafter"/>
</dbReference>
<evidence type="ECO:0000256" key="8">
    <source>
        <dbReference type="ARBA" id="ARBA00022499"/>
    </source>
</evidence>
<keyword evidence="14" id="KW-0472">Membrane</keyword>
<dbReference type="Gene3D" id="1.25.40.90">
    <property type="match status" value="1"/>
</dbReference>
<dbReference type="GO" id="GO:0005545">
    <property type="term" value="F:1-phosphatidylinositol binding"/>
    <property type="evidence" value="ECO:0007669"/>
    <property type="project" value="InterPro"/>
</dbReference>
<dbReference type="GO" id="GO:0098894">
    <property type="term" value="C:extrinsic component of presynaptic endocytic zone membrane"/>
    <property type="evidence" value="ECO:0007669"/>
    <property type="project" value="TreeGrafter"/>
</dbReference>
<reference evidence="23" key="1">
    <citation type="journal article" date="2014" name="Nature">
        <title>Elephant shark genome provides unique insights into gnathostome evolution.</title>
        <authorList>
            <consortium name="International Elephant Shark Genome Sequencing Consortium"/>
            <person name="Venkatesh B."/>
            <person name="Lee A.P."/>
            <person name="Ravi V."/>
            <person name="Maurya A.K."/>
            <person name="Lian M.M."/>
            <person name="Swann J.B."/>
            <person name="Ohta Y."/>
            <person name="Flajnik M.F."/>
            <person name="Sutoh Y."/>
            <person name="Kasahara M."/>
            <person name="Hoon S."/>
            <person name="Gangu V."/>
            <person name="Roy S.W."/>
            <person name="Irimia M."/>
            <person name="Korzh V."/>
            <person name="Kondrychyn I."/>
            <person name="Lim Z.W."/>
            <person name="Tay B.H."/>
            <person name="Tohari S."/>
            <person name="Kong K.W."/>
            <person name="Ho S."/>
            <person name="Lorente-Galdos B."/>
            <person name="Quilez J."/>
            <person name="Marques-Bonet T."/>
            <person name="Raney B.J."/>
            <person name="Ingham P.W."/>
            <person name="Tay A."/>
            <person name="Hillier L.W."/>
            <person name="Minx P."/>
            <person name="Boehm T."/>
            <person name="Wilson R.K."/>
            <person name="Brenner S."/>
            <person name="Warren W.C."/>
        </authorList>
    </citation>
    <scope>NUCLEOTIDE SEQUENCE</scope>
    <source>
        <tissue evidence="23">Liver</tissue>
    </source>
</reference>
<dbReference type="SUPFAM" id="SSF89009">
    <property type="entry name" value="GAT-like domain"/>
    <property type="match status" value="1"/>
</dbReference>
<keyword evidence="10" id="KW-0254">Endocytosis</keyword>
<evidence type="ECO:0000256" key="18">
    <source>
        <dbReference type="ARBA" id="ARBA00055144"/>
    </source>
</evidence>
<evidence type="ECO:0000256" key="10">
    <source>
        <dbReference type="ARBA" id="ARBA00022583"/>
    </source>
</evidence>
<dbReference type="InterPro" id="IPR014712">
    <property type="entry name" value="ANTH_dom_sf"/>
</dbReference>
<evidence type="ECO:0000256" key="12">
    <source>
        <dbReference type="ARBA" id="ARBA00022990"/>
    </source>
</evidence>
<protein>
    <recommendedName>
        <fullName evidence="20">Phosphatidylinositol-binding clathrin assembly protein</fullName>
    </recommendedName>
</protein>
<dbReference type="GO" id="GO:0005546">
    <property type="term" value="F:phosphatidylinositol-4,5-bisphosphate binding"/>
    <property type="evidence" value="ECO:0007669"/>
    <property type="project" value="TreeGrafter"/>
</dbReference>
<accession>V9KDD2</accession>
<dbReference type="GO" id="GO:0048268">
    <property type="term" value="P:clathrin coat assembly"/>
    <property type="evidence" value="ECO:0007669"/>
    <property type="project" value="InterPro"/>
</dbReference>
<dbReference type="SMART" id="SM00273">
    <property type="entry name" value="ENTH"/>
    <property type="match status" value="1"/>
</dbReference>
<name>V9KDD2_CALMI</name>
<dbReference type="Gene3D" id="1.20.58.150">
    <property type="entry name" value="ANTH domain"/>
    <property type="match status" value="1"/>
</dbReference>